<gene>
    <name evidence="2" type="ORF">Glove_726g8</name>
</gene>
<sequence length="112" mass="12628">MKRVFHKNKSNNSEQSNLQFVSCDGLPTTKEIYQEKENVILDGSILSNGRVLTKSSPLNFFPSSDEESDHLPATAVSEEGDDEDDPSLDDIVSYDILQWSLPLGRFVKDIFF</sequence>
<proteinExistence type="predicted"/>
<reference evidence="2 3" key="1">
    <citation type="submission" date="2018-08" db="EMBL/GenBank/DDBJ databases">
        <title>Genome and evolution of the arbuscular mycorrhizal fungus Diversispora epigaea (formerly Glomus versiforme) and its bacterial endosymbionts.</title>
        <authorList>
            <person name="Sun X."/>
            <person name="Fei Z."/>
            <person name="Harrison M."/>
        </authorList>
    </citation>
    <scope>NUCLEOTIDE SEQUENCE [LARGE SCALE GENOMIC DNA]</scope>
    <source>
        <strain evidence="2 3">IT104</strain>
    </source>
</reference>
<accession>A0A397G695</accession>
<feature type="compositionally biased region" description="Acidic residues" evidence="1">
    <location>
        <begin position="78"/>
        <end position="87"/>
    </location>
</feature>
<feature type="region of interest" description="Disordered" evidence="1">
    <location>
        <begin position="58"/>
        <end position="87"/>
    </location>
</feature>
<comment type="caution">
    <text evidence="2">The sequence shown here is derived from an EMBL/GenBank/DDBJ whole genome shotgun (WGS) entry which is preliminary data.</text>
</comment>
<organism evidence="2 3">
    <name type="scientific">Diversispora epigaea</name>
    <dbReference type="NCBI Taxonomy" id="1348612"/>
    <lineage>
        <taxon>Eukaryota</taxon>
        <taxon>Fungi</taxon>
        <taxon>Fungi incertae sedis</taxon>
        <taxon>Mucoromycota</taxon>
        <taxon>Glomeromycotina</taxon>
        <taxon>Glomeromycetes</taxon>
        <taxon>Diversisporales</taxon>
        <taxon>Diversisporaceae</taxon>
        <taxon>Diversispora</taxon>
    </lineage>
</organism>
<evidence type="ECO:0000313" key="2">
    <source>
        <dbReference type="EMBL" id="RHZ44423.1"/>
    </source>
</evidence>
<protein>
    <submittedName>
        <fullName evidence="2">Uncharacterized protein</fullName>
    </submittedName>
</protein>
<keyword evidence="3" id="KW-1185">Reference proteome</keyword>
<dbReference type="EMBL" id="PQFF01000574">
    <property type="protein sequence ID" value="RHZ44423.1"/>
    <property type="molecule type" value="Genomic_DNA"/>
</dbReference>
<dbReference type="AlphaFoldDB" id="A0A397G695"/>
<dbReference type="Proteomes" id="UP000266861">
    <property type="component" value="Unassembled WGS sequence"/>
</dbReference>
<evidence type="ECO:0000313" key="3">
    <source>
        <dbReference type="Proteomes" id="UP000266861"/>
    </source>
</evidence>
<name>A0A397G695_9GLOM</name>
<evidence type="ECO:0000256" key="1">
    <source>
        <dbReference type="SAM" id="MobiDB-lite"/>
    </source>
</evidence>